<dbReference type="AlphaFoldDB" id="A0AAV3R4C8"/>
<dbReference type="Proteomes" id="UP001454036">
    <property type="component" value="Unassembled WGS sequence"/>
</dbReference>
<dbReference type="PANTHER" id="PTHR11439:SF499">
    <property type="entry name" value="PPC DOMAIN-CONTAINING PROTEIN"/>
    <property type="match status" value="1"/>
</dbReference>
<proteinExistence type="predicted"/>
<organism evidence="1 2">
    <name type="scientific">Lithospermum erythrorhizon</name>
    <name type="common">Purple gromwell</name>
    <name type="synonym">Lithospermum officinale var. erythrorhizon</name>
    <dbReference type="NCBI Taxonomy" id="34254"/>
    <lineage>
        <taxon>Eukaryota</taxon>
        <taxon>Viridiplantae</taxon>
        <taxon>Streptophyta</taxon>
        <taxon>Embryophyta</taxon>
        <taxon>Tracheophyta</taxon>
        <taxon>Spermatophyta</taxon>
        <taxon>Magnoliopsida</taxon>
        <taxon>eudicotyledons</taxon>
        <taxon>Gunneridae</taxon>
        <taxon>Pentapetalae</taxon>
        <taxon>asterids</taxon>
        <taxon>lamiids</taxon>
        <taxon>Boraginales</taxon>
        <taxon>Boraginaceae</taxon>
        <taxon>Boraginoideae</taxon>
        <taxon>Lithospermeae</taxon>
        <taxon>Lithospermum</taxon>
    </lineage>
</organism>
<dbReference type="PANTHER" id="PTHR11439">
    <property type="entry name" value="GAG-POL-RELATED RETROTRANSPOSON"/>
    <property type="match status" value="1"/>
</dbReference>
<keyword evidence="2" id="KW-1185">Reference proteome</keyword>
<evidence type="ECO:0008006" key="3">
    <source>
        <dbReference type="Google" id="ProtNLM"/>
    </source>
</evidence>
<evidence type="ECO:0000313" key="1">
    <source>
        <dbReference type="EMBL" id="GAA0170176.1"/>
    </source>
</evidence>
<protein>
    <recommendedName>
        <fullName evidence="3">Mitochondrial protein</fullName>
    </recommendedName>
</protein>
<sequence>MHAPTTTHMTVVKRILRYLPSTKSHGVVLRASPSIDLRVFTDFDWAVCPVSRRSTSGYCIFFGDNLITWFSKKQVIVARSNTKAEYRCLSYAVAEISWI</sequence>
<dbReference type="CDD" id="cd09272">
    <property type="entry name" value="RNase_HI_RT_Ty1"/>
    <property type="match status" value="1"/>
</dbReference>
<evidence type="ECO:0000313" key="2">
    <source>
        <dbReference type="Proteomes" id="UP001454036"/>
    </source>
</evidence>
<accession>A0AAV3R4C8</accession>
<reference evidence="1 2" key="1">
    <citation type="submission" date="2024-01" db="EMBL/GenBank/DDBJ databases">
        <title>The complete chloroplast genome sequence of Lithospermum erythrorhizon: insights into the phylogenetic relationship among Boraginaceae species and the maternal lineages of purple gromwells.</title>
        <authorList>
            <person name="Okada T."/>
            <person name="Watanabe K."/>
        </authorList>
    </citation>
    <scope>NUCLEOTIDE SEQUENCE [LARGE SCALE GENOMIC DNA]</scope>
</reference>
<dbReference type="EMBL" id="BAABME010007124">
    <property type="protein sequence ID" value="GAA0170176.1"/>
    <property type="molecule type" value="Genomic_DNA"/>
</dbReference>
<gene>
    <name evidence="1" type="ORF">LIER_24489</name>
</gene>
<name>A0AAV3R4C8_LITER</name>
<comment type="caution">
    <text evidence="1">The sequence shown here is derived from an EMBL/GenBank/DDBJ whole genome shotgun (WGS) entry which is preliminary data.</text>
</comment>